<accession>A0A9J7YIT7</accession>
<keyword evidence="17" id="KW-1185">Reference proteome</keyword>
<evidence type="ECO:0000256" key="8">
    <source>
        <dbReference type="ARBA" id="ARBA00022827"/>
    </source>
</evidence>
<evidence type="ECO:0000256" key="6">
    <source>
        <dbReference type="ARBA" id="ARBA00022729"/>
    </source>
</evidence>
<dbReference type="PANTHER" id="PTHR12613">
    <property type="entry name" value="ERO1-RELATED"/>
    <property type="match status" value="1"/>
</dbReference>
<dbReference type="GO" id="GO:0015035">
    <property type="term" value="F:protein-disulfide reductase activity"/>
    <property type="evidence" value="ECO:0007669"/>
    <property type="project" value="InterPro"/>
</dbReference>
<evidence type="ECO:0000256" key="1">
    <source>
        <dbReference type="ARBA" id="ARBA00001974"/>
    </source>
</evidence>
<dbReference type="GO" id="GO:0034975">
    <property type="term" value="P:protein folding in endoplasmic reticulum"/>
    <property type="evidence" value="ECO:0007669"/>
    <property type="project" value="InterPro"/>
</dbReference>
<evidence type="ECO:0000313" key="16">
    <source>
        <dbReference type="Ensembl" id="ENSCCRP00000117255.1"/>
    </source>
</evidence>
<keyword evidence="14" id="KW-0676">Redox-active center</keyword>
<reference evidence="16" key="2">
    <citation type="submission" date="2025-09" db="UniProtKB">
        <authorList>
            <consortium name="Ensembl"/>
        </authorList>
    </citation>
    <scope>IDENTIFICATION</scope>
</reference>
<evidence type="ECO:0000256" key="13">
    <source>
        <dbReference type="ARBA" id="ARBA00023180"/>
    </source>
</evidence>
<evidence type="ECO:0000256" key="9">
    <source>
        <dbReference type="ARBA" id="ARBA00022982"/>
    </source>
</evidence>
<keyword evidence="6 15" id="KW-0732">Signal</keyword>
<dbReference type="InterPro" id="IPR007266">
    <property type="entry name" value="Ero1"/>
</dbReference>
<dbReference type="GO" id="GO:0005789">
    <property type="term" value="C:endoplasmic reticulum membrane"/>
    <property type="evidence" value="ECO:0007669"/>
    <property type="project" value="UniProtKB-SubCell"/>
</dbReference>
<evidence type="ECO:0000256" key="4">
    <source>
        <dbReference type="ARBA" id="ARBA00022448"/>
    </source>
</evidence>
<keyword evidence="12" id="KW-1015">Disulfide bond</keyword>
<dbReference type="AlphaFoldDB" id="A0A9J7YIT7"/>
<evidence type="ECO:0000256" key="14">
    <source>
        <dbReference type="ARBA" id="ARBA00023284"/>
    </source>
</evidence>
<comment type="cofactor">
    <cofactor evidence="1">
        <name>FAD</name>
        <dbReference type="ChEBI" id="CHEBI:57692"/>
    </cofactor>
</comment>
<comment type="subcellular location">
    <subcellularLocation>
        <location evidence="2">Endoplasmic reticulum membrane</location>
        <topology evidence="2">Peripheral membrane protein</topology>
        <orientation evidence="2">Lumenal side</orientation>
    </subcellularLocation>
</comment>
<protein>
    <recommendedName>
        <fullName evidence="18">Secreted protein</fullName>
    </recommendedName>
</protein>
<sequence>MSGNTCSFWEASVFALGLFGLLHSKQLTGVLDDCFCDIESIDVFNNFRIYPHIRKLTDRDFFRYYKVNLCFSPQRLYVN</sequence>
<evidence type="ECO:0000256" key="7">
    <source>
        <dbReference type="ARBA" id="ARBA00022824"/>
    </source>
</evidence>
<organism evidence="16 17">
    <name type="scientific">Cyprinus carpio carpio</name>
    <dbReference type="NCBI Taxonomy" id="630221"/>
    <lineage>
        <taxon>Eukaryota</taxon>
        <taxon>Metazoa</taxon>
        <taxon>Chordata</taxon>
        <taxon>Craniata</taxon>
        <taxon>Vertebrata</taxon>
        <taxon>Euteleostomi</taxon>
        <taxon>Actinopterygii</taxon>
        <taxon>Neopterygii</taxon>
        <taxon>Teleostei</taxon>
        <taxon>Ostariophysi</taxon>
        <taxon>Cypriniformes</taxon>
        <taxon>Cyprinidae</taxon>
        <taxon>Cyprininae</taxon>
        <taxon>Cyprinus</taxon>
    </lineage>
</organism>
<evidence type="ECO:0000256" key="10">
    <source>
        <dbReference type="ARBA" id="ARBA00023002"/>
    </source>
</evidence>
<evidence type="ECO:0000256" key="15">
    <source>
        <dbReference type="SAM" id="SignalP"/>
    </source>
</evidence>
<dbReference type="Proteomes" id="UP001108240">
    <property type="component" value="Unplaced"/>
</dbReference>
<proteinExistence type="inferred from homology"/>
<keyword evidence="7" id="KW-0256">Endoplasmic reticulum</keyword>
<keyword evidence="13" id="KW-0325">Glycoprotein</keyword>
<evidence type="ECO:0000256" key="12">
    <source>
        <dbReference type="ARBA" id="ARBA00023157"/>
    </source>
</evidence>
<keyword evidence="10" id="KW-0560">Oxidoreductase</keyword>
<comment type="similarity">
    <text evidence="3">Belongs to the EROs family.</text>
</comment>
<evidence type="ECO:0000256" key="5">
    <source>
        <dbReference type="ARBA" id="ARBA00022630"/>
    </source>
</evidence>
<evidence type="ECO:0000256" key="3">
    <source>
        <dbReference type="ARBA" id="ARBA00008277"/>
    </source>
</evidence>
<evidence type="ECO:0000256" key="2">
    <source>
        <dbReference type="ARBA" id="ARBA00004367"/>
    </source>
</evidence>
<evidence type="ECO:0008006" key="18">
    <source>
        <dbReference type="Google" id="ProtNLM"/>
    </source>
</evidence>
<keyword evidence="5" id="KW-0285">Flavoprotein</keyword>
<feature type="chain" id="PRO_5039905031" description="Secreted protein" evidence="15">
    <location>
        <begin position="25"/>
        <end position="79"/>
    </location>
</feature>
<evidence type="ECO:0000313" key="17">
    <source>
        <dbReference type="Proteomes" id="UP001108240"/>
    </source>
</evidence>
<name>A0A9J7YIT7_CYPCA</name>
<dbReference type="InterPro" id="IPR037192">
    <property type="entry name" value="ERO1-like_sf"/>
</dbReference>
<dbReference type="SUPFAM" id="SSF110019">
    <property type="entry name" value="ERO1-like"/>
    <property type="match status" value="1"/>
</dbReference>
<dbReference type="Ensembl" id="ENSCCRT00000145043.1">
    <property type="protein sequence ID" value="ENSCCRP00000117255.1"/>
    <property type="gene ID" value="ENSCCRG00000065023.1"/>
</dbReference>
<evidence type="ECO:0000256" key="11">
    <source>
        <dbReference type="ARBA" id="ARBA00023136"/>
    </source>
</evidence>
<feature type="signal peptide" evidence="15">
    <location>
        <begin position="1"/>
        <end position="24"/>
    </location>
</feature>
<reference evidence="16" key="1">
    <citation type="submission" date="2025-08" db="UniProtKB">
        <authorList>
            <consortium name="Ensembl"/>
        </authorList>
    </citation>
    <scope>IDENTIFICATION</scope>
</reference>
<keyword evidence="8" id="KW-0274">FAD</keyword>
<dbReference type="GeneTree" id="ENSGT01060000253382"/>
<dbReference type="GO" id="GO:0071949">
    <property type="term" value="F:FAD binding"/>
    <property type="evidence" value="ECO:0007669"/>
    <property type="project" value="InterPro"/>
</dbReference>
<keyword evidence="9" id="KW-0249">Electron transport</keyword>
<dbReference type="GO" id="GO:0016972">
    <property type="term" value="F:thiol oxidase activity"/>
    <property type="evidence" value="ECO:0007669"/>
    <property type="project" value="InterPro"/>
</dbReference>
<keyword evidence="11" id="KW-0472">Membrane</keyword>
<dbReference type="PANTHER" id="PTHR12613:SF2">
    <property type="entry name" value="ERO1-LIKE PROTEIN BETA"/>
    <property type="match status" value="1"/>
</dbReference>
<keyword evidence="4" id="KW-0813">Transport</keyword>